<dbReference type="NCBIfam" id="NF037995">
    <property type="entry name" value="TRAP_S1"/>
    <property type="match status" value="1"/>
</dbReference>
<keyword evidence="4" id="KW-1133">Transmembrane helix</keyword>
<sequence length="435" mass="48996">MTSRDRFASDKESAAIINRMNEETLDTGTSFQTKLAGVSRRDFNRLASRFGLTSVLAAAAGMGGLFSADALAQTTNTTYDKRFKTEPKHVLKLGTVFNQRQHNIQRAGVWDFVVDLEERTEGAIRVEMLDSGGVCAEEKCIQQSMQGILDIGNSSTQNAAASAPWLNALDWPFMFQSRGQMYNFFFSPESEELFRKQYRERHGMEYLFSLCELRQLFMGLKWQDREPITSVTQLAGTKNRATNTQLGRIAMQLMELNPVPVAWVEVLDAMKSGLVDGMETWTTACTAFNMAPVVSKYVGINFIPGTQHTAISSATFEKLEPDLQEAVMESAYYAQVNTMLSNEAGLAIFSGLMEDPPENTILGKNKVEMNFLSDEAIAEAEEMASPTREEYADWHERLNEWGGYDVYETIKAKVRSFPKETQAIDVEPRRWWRSA</sequence>
<evidence type="ECO:0000256" key="3">
    <source>
        <dbReference type="ARBA" id="ARBA00022729"/>
    </source>
</evidence>
<evidence type="ECO:0000256" key="4">
    <source>
        <dbReference type="SAM" id="Phobius"/>
    </source>
</evidence>
<evidence type="ECO:0000313" key="5">
    <source>
        <dbReference type="EMBL" id="MBP5857120.1"/>
    </source>
</evidence>
<keyword evidence="4" id="KW-0472">Membrane</keyword>
<evidence type="ECO:0000256" key="1">
    <source>
        <dbReference type="ARBA" id="ARBA00009023"/>
    </source>
</evidence>
<keyword evidence="4" id="KW-0812">Transmembrane</keyword>
<comment type="caution">
    <text evidence="5">The sequence shown here is derived from an EMBL/GenBank/DDBJ whole genome shotgun (WGS) entry which is preliminary data.</text>
</comment>
<dbReference type="AlphaFoldDB" id="A0A8J7RYV7"/>
<organism evidence="5 6">
    <name type="scientific">Marivibrio halodurans</name>
    <dbReference type="NCBI Taxonomy" id="2039722"/>
    <lineage>
        <taxon>Bacteria</taxon>
        <taxon>Pseudomonadati</taxon>
        <taxon>Pseudomonadota</taxon>
        <taxon>Alphaproteobacteria</taxon>
        <taxon>Rhodospirillales</taxon>
        <taxon>Rhodospirillaceae</taxon>
        <taxon>Marivibrio</taxon>
    </lineage>
</organism>
<dbReference type="Gene3D" id="3.40.190.170">
    <property type="entry name" value="Bacterial extracellular solute-binding protein, family 7"/>
    <property type="match status" value="1"/>
</dbReference>
<dbReference type="PROSITE" id="PS51318">
    <property type="entry name" value="TAT"/>
    <property type="match status" value="1"/>
</dbReference>
<dbReference type="Pfam" id="PF03480">
    <property type="entry name" value="DctP"/>
    <property type="match status" value="1"/>
</dbReference>
<dbReference type="InterPro" id="IPR038404">
    <property type="entry name" value="TRAP_DctP_sf"/>
</dbReference>
<keyword evidence="2" id="KW-0813">Transport</keyword>
<evidence type="ECO:0000313" key="6">
    <source>
        <dbReference type="Proteomes" id="UP000672602"/>
    </source>
</evidence>
<dbReference type="PANTHER" id="PTHR33376:SF7">
    <property type="entry name" value="C4-DICARBOXYLATE-BINDING PROTEIN DCTB"/>
    <property type="match status" value="1"/>
</dbReference>
<accession>A0A8J7RYV7</accession>
<dbReference type="InterPro" id="IPR018389">
    <property type="entry name" value="DctP_fam"/>
</dbReference>
<keyword evidence="6" id="KW-1185">Reference proteome</keyword>
<feature type="transmembrane region" description="Helical" evidence="4">
    <location>
        <begin position="50"/>
        <end position="68"/>
    </location>
</feature>
<dbReference type="GO" id="GO:0055085">
    <property type="term" value="P:transmembrane transport"/>
    <property type="evidence" value="ECO:0007669"/>
    <property type="project" value="InterPro"/>
</dbReference>
<dbReference type="PANTHER" id="PTHR33376">
    <property type="match status" value="1"/>
</dbReference>
<dbReference type="RefSeq" id="WP_210681681.1">
    <property type="nucleotide sequence ID" value="NZ_JAGMWN010000003.1"/>
</dbReference>
<protein>
    <submittedName>
        <fullName evidence="5">TRAP transporter substrate-binding protein DctP</fullName>
    </submittedName>
</protein>
<reference evidence="5" key="1">
    <citation type="submission" date="2021-04" db="EMBL/GenBank/DDBJ databases">
        <authorList>
            <person name="Zhang D.-C."/>
        </authorList>
    </citation>
    <scope>NUCLEOTIDE SEQUENCE</scope>
    <source>
        <strain evidence="5">CGMCC 1.15697</strain>
    </source>
</reference>
<keyword evidence="3" id="KW-0732">Signal</keyword>
<comment type="similarity">
    <text evidence="1">Belongs to the bacterial solute-binding protein 7 family.</text>
</comment>
<name>A0A8J7RYV7_9PROT</name>
<dbReference type="InterPro" id="IPR006311">
    <property type="entry name" value="TAT_signal"/>
</dbReference>
<dbReference type="EMBL" id="JAGMWN010000003">
    <property type="protein sequence ID" value="MBP5857120.1"/>
    <property type="molecule type" value="Genomic_DNA"/>
</dbReference>
<proteinExistence type="inferred from homology"/>
<gene>
    <name evidence="5" type="primary">dctP</name>
    <name evidence="5" type="ORF">KAJ83_08870</name>
</gene>
<dbReference type="Proteomes" id="UP000672602">
    <property type="component" value="Unassembled WGS sequence"/>
</dbReference>
<evidence type="ECO:0000256" key="2">
    <source>
        <dbReference type="ARBA" id="ARBA00022448"/>
    </source>
</evidence>